<dbReference type="SUPFAM" id="SSF52833">
    <property type="entry name" value="Thioredoxin-like"/>
    <property type="match status" value="1"/>
</dbReference>
<dbReference type="InterPro" id="IPR036249">
    <property type="entry name" value="Thioredoxin-like_sf"/>
</dbReference>
<protein>
    <recommendedName>
        <fullName evidence="6">Glutathione peroxidase</fullName>
    </recommendedName>
</protein>
<dbReference type="CDD" id="cd00340">
    <property type="entry name" value="GSH_Peroxidase"/>
    <property type="match status" value="1"/>
</dbReference>
<comment type="similarity">
    <text evidence="1">Belongs to the glutathione peroxidase family.</text>
</comment>
<evidence type="ECO:0000256" key="1">
    <source>
        <dbReference type="ARBA" id="ARBA00006926"/>
    </source>
</evidence>
<organism evidence="5">
    <name type="scientific">marine sediment metagenome</name>
    <dbReference type="NCBI Taxonomy" id="412755"/>
    <lineage>
        <taxon>unclassified sequences</taxon>
        <taxon>metagenomes</taxon>
        <taxon>ecological metagenomes</taxon>
    </lineage>
</organism>
<evidence type="ECO:0008006" key="6">
    <source>
        <dbReference type="Google" id="ProtNLM"/>
    </source>
</evidence>
<dbReference type="PRINTS" id="PR01011">
    <property type="entry name" value="GLUTPROXDASE"/>
</dbReference>
<dbReference type="GO" id="GO:0034599">
    <property type="term" value="P:cellular response to oxidative stress"/>
    <property type="evidence" value="ECO:0007669"/>
    <property type="project" value="TreeGrafter"/>
</dbReference>
<dbReference type="EMBL" id="LAZR01000154">
    <property type="protein sequence ID" value="KKN85838.1"/>
    <property type="molecule type" value="Genomic_DNA"/>
</dbReference>
<dbReference type="InterPro" id="IPR029759">
    <property type="entry name" value="GPX_AS"/>
</dbReference>
<name>A0A0F9X2Y9_9ZZZZ</name>
<feature type="compositionally biased region" description="Acidic residues" evidence="4">
    <location>
        <begin position="51"/>
        <end position="70"/>
    </location>
</feature>
<sequence>MIQQWMVVALMLGVCSIGACNDSADQPDRAETPAPPVETDRTPDAPLAAEEAVDEAPVEPADADVPAEEADEPPAVLQFTMTTLDGRAKPLVGYRGKVLLIVNTASRCAFTPQYAGLQALHEQMAEEGLAVLGFPANNFRNQEPGTDEQIAAFCQANFGVAFDMFSKISVAGEGRHRLYDLLTAADAPPAGAGPVNWNFEKFLIARDGTVVGHYRSKTTPADPALLEAIQRELNKQP</sequence>
<keyword evidence="2" id="KW-0575">Peroxidase</keyword>
<accession>A0A0F9X2Y9</accession>
<keyword evidence="3" id="KW-0560">Oxidoreductase</keyword>
<dbReference type="FunFam" id="3.40.30.10:FF:000010">
    <property type="entry name" value="Glutathione peroxidase"/>
    <property type="match status" value="1"/>
</dbReference>
<comment type="caution">
    <text evidence="5">The sequence shown here is derived from an EMBL/GenBank/DDBJ whole genome shotgun (WGS) entry which is preliminary data.</text>
</comment>
<dbReference type="Pfam" id="PF00255">
    <property type="entry name" value="GSHPx"/>
    <property type="match status" value="1"/>
</dbReference>
<gene>
    <name evidence="5" type="ORF">LCGC14_0274560</name>
</gene>
<dbReference type="InterPro" id="IPR000889">
    <property type="entry name" value="Glutathione_peroxidase"/>
</dbReference>
<feature type="region of interest" description="Disordered" evidence="4">
    <location>
        <begin position="23"/>
        <end position="70"/>
    </location>
</feature>
<proteinExistence type="inferred from homology"/>
<dbReference type="PANTHER" id="PTHR11592:SF78">
    <property type="entry name" value="GLUTATHIONE PEROXIDASE"/>
    <property type="match status" value="1"/>
</dbReference>
<dbReference type="GO" id="GO:0004601">
    <property type="term" value="F:peroxidase activity"/>
    <property type="evidence" value="ECO:0007669"/>
    <property type="project" value="UniProtKB-KW"/>
</dbReference>
<dbReference type="Gene3D" id="3.40.30.10">
    <property type="entry name" value="Glutaredoxin"/>
    <property type="match status" value="1"/>
</dbReference>
<reference evidence="5" key="1">
    <citation type="journal article" date="2015" name="Nature">
        <title>Complex archaea that bridge the gap between prokaryotes and eukaryotes.</title>
        <authorList>
            <person name="Spang A."/>
            <person name="Saw J.H."/>
            <person name="Jorgensen S.L."/>
            <person name="Zaremba-Niedzwiedzka K."/>
            <person name="Martijn J."/>
            <person name="Lind A.E."/>
            <person name="van Eijk R."/>
            <person name="Schleper C."/>
            <person name="Guy L."/>
            <person name="Ettema T.J."/>
        </authorList>
    </citation>
    <scope>NUCLEOTIDE SEQUENCE</scope>
</reference>
<evidence type="ECO:0000256" key="2">
    <source>
        <dbReference type="ARBA" id="ARBA00022559"/>
    </source>
</evidence>
<evidence type="ECO:0000256" key="4">
    <source>
        <dbReference type="SAM" id="MobiDB-lite"/>
    </source>
</evidence>
<dbReference type="AlphaFoldDB" id="A0A0F9X2Y9"/>
<dbReference type="PROSITE" id="PS51355">
    <property type="entry name" value="GLUTATHIONE_PEROXID_3"/>
    <property type="match status" value="1"/>
</dbReference>
<dbReference type="PANTHER" id="PTHR11592">
    <property type="entry name" value="GLUTATHIONE PEROXIDASE"/>
    <property type="match status" value="1"/>
</dbReference>
<dbReference type="PROSITE" id="PS00460">
    <property type="entry name" value="GLUTATHIONE_PEROXID_1"/>
    <property type="match status" value="1"/>
</dbReference>
<evidence type="ECO:0000313" key="5">
    <source>
        <dbReference type="EMBL" id="KKN85838.1"/>
    </source>
</evidence>
<evidence type="ECO:0000256" key="3">
    <source>
        <dbReference type="ARBA" id="ARBA00023002"/>
    </source>
</evidence>